<dbReference type="RefSeq" id="WP_269444951.1">
    <property type="nucleotide sequence ID" value="NZ_CP097463.1"/>
</dbReference>
<name>A0ABY7K0M2_9ACTN</name>
<dbReference type="EMBL" id="CP097463">
    <property type="protein sequence ID" value="WAX58403.1"/>
    <property type="molecule type" value="Genomic_DNA"/>
</dbReference>
<accession>A0ABY7K0M2</accession>
<evidence type="ECO:0000313" key="2">
    <source>
        <dbReference type="Proteomes" id="UP001164693"/>
    </source>
</evidence>
<organism evidence="1 2">
    <name type="scientific">Jatrophihabitans cynanchi</name>
    <dbReference type="NCBI Taxonomy" id="2944128"/>
    <lineage>
        <taxon>Bacteria</taxon>
        <taxon>Bacillati</taxon>
        <taxon>Actinomycetota</taxon>
        <taxon>Actinomycetes</taxon>
        <taxon>Jatrophihabitantales</taxon>
        <taxon>Jatrophihabitantaceae</taxon>
        <taxon>Jatrophihabitans</taxon>
    </lineage>
</organism>
<gene>
    <name evidence="1" type="ORF">M6B22_06460</name>
</gene>
<keyword evidence="2" id="KW-1185">Reference proteome</keyword>
<dbReference type="Proteomes" id="UP001164693">
    <property type="component" value="Chromosome"/>
</dbReference>
<protein>
    <submittedName>
        <fullName evidence="1">Uncharacterized protein</fullName>
    </submittedName>
</protein>
<sequence>MQVADTPSSPRMIGSVTLTTTASRVITKKPSSAANRVEFAFWAPRRAVVASA</sequence>
<proteinExistence type="predicted"/>
<evidence type="ECO:0000313" key="1">
    <source>
        <dbReference type="EMBL" id="WAX58403.1"/>
    </source>
</evidence>
<reference evidence="1" key="1">
    <citation type="submission" date="2022-05" db="EMBL/GenBank/DDBJ databases">
        <title>Jatrophihabitans sp. SB3-54 whole genome sequence.</title>
        <authorList>
            <person name="Suh M.K."/>
            <person name="Eom M.K."/>
            <person name="Kim J.S."/>
            <person name="Kim H.S."/>
            <person name="Do H.E."/>
            <person name="Shin Y.K."/>
            <person name="Lee J.-S."/>
        </authorList>
    </citation>
    <scope>NUCLEOTIDE SEQUENCE</scope>
    <source>
        <strain evidence="1">SB3-54</strain>
    </source>
</reference>